<keyword evidence="6" id="KW-1185">Reference proteome</keyword>
<keyword evidence="2" id="KW-0347">Helicase</keyword>
<keyword evidence="1" id="KW-0227">DNA damage</keyword>
<dbReference type="GO" id="GO:0004386">
    <property type="term" value="F:helicase activity"/>
    <property type="evidence" value="ECO:0007669"/>
    <property type="project" value="UniProtKB-KW"/>
</dbReference>
<keyword evidence="2" id="KW-0547">Nucleotide-binding</keyword>
<dbReference type="InterPro" id="IPR011604">
    <property type="entry name" value="PDDEXK-like_dom_sf"/>
</dbReference>
<keyword evidence="3" id="KW-0234">DNA repair</keyword>
<organism evidence="5 6">
    <name type="scientific">Streptomyces hoynatensis</name>
    <dbReference type="NCBI Taxonomy" id="1141874"/>
    <lineage>
        <taxon>Bacteria</taxon>
        <taxon>Bacillati</taxon>
        <taxon>Actinomycetota</taxon>
        <taxon>Actinomycetes</taxon>
        <taxon>Kitasatosporales</taxon>
        <taxon>Streptomycetaceae</taxon>
        <taxon>Streptomyces</taxon>
    </lineage>
</organism>
<dbReference type="Proteomes" id="UP000272474">
    <property type="component" value="Unassembled WGS sequence"/>
</dbReference>
<keyword evidence="2" id="KW-0067">ATP-binding</keyword>
<evidence type="ECO:0000313" key="6">
    <source>
        <dbReference type="Proteomes" id="UP000272474"/>
    </source>
</evidence>
<sequence length="293" mass="32352">MCGKSYQLGRVQGFQGPPAWWSIGGNAVHATMESWDHNQLIEAEAGTLGHMVATWGEARTLGNTVATWGPETGFSSALEAEIRKAKKVQPDQSKWRVKRRSSEGETWWRANGPAMVQSYIDWRLRSPSWEIWITPDGEPAIELDVSGYLPGCDAEIKAYLDRVFEDKTFGGLIIVDAKSGSSLAKEDQLGTYRALLMQKYGVAADRGATFRTRTTDKKAAGLYAHPATLEKWSPEYTGALFGQMDRARKAGIFIPKLDSHCDFFCDARSACYAVGGPEAAKWDPDHPAHVSHP</sequence>
<name>A0A3A9YG70_9ACTN</name>
<comment type="caution">
    <text evidence="5">The sequence shown here is derived from an EMBL/GenBank/DDBJ whole genome shotgun (WGS) entry which is preliminary data.</text>
</comment>
<accession>A0A3A9YG70</accession>
<proteinExistence type="predicted"/>
<evidence type="ECO:0000256" key="3">
    <source>
        <dbReference type="ARBA" id="ARBA00023204"/>
    </source>
</evidence>
<evidence type="ECO:0000256" key="2">
    <source>
        <dbReference type="ARBA" id="ARBA00022806"/>
    </source>
</evidence>
<dbReference type="AlphaFoldDB" id="A0A3A9YG70"/>
<keyword evidence="2" id="KW-0378">Hydrolase</keyword>
<reference evidence="5 6" key="1">
    <citation type="journal article" date="2014" name="Int. J. Syst. Evol. Microbiol.">
        <title>Streptomyces hoynatensis sp. nov., isolated from deep marine sediment.</title>
        <authorList>
            <person name="Veyisoglu A."/>
            <person name="Sahin N."/>
        </authorList>
    </citation>
    <scope>NUCLEOTIDE SEQUENCE [LARGE SCALE GENOMIC DNA]</scope>
    <source>
        <strain evidence="5 6">KCTC 29097</strain>
    </source>
</reference>
<dbReference type="EMBL" id="RBAL01000034">
    <property type="protein sequence ID" value="RKN35979.1"/>
    <property type="molecule type" value="Genomic_DNA"/>
</dbReference>
<dbReference type="InterPro" id="IPR038726">
    <property type="entry name" value="PDDEXK_AddAB-type"/>
</dbReference>
<evidence type="ECO:0000313" key="5">
    <source>
        <dbReference type="EMBL" id="RKN35979.1"/>
    </source>
</evidence>
<dbReference type="Gene3D" id="3.90.320.10">
    <property type="match status" value="1"/>
</dbReference>
<feature type="domain" description="PD-(D/E)XK endonuclease-like" evidence="4">
    <location>
        <begin position="2"/>
        <end position="271"/>
    </location>
</feature>
<evidence type="ECO:0000259" key="4">
    <source>
        <dbReference type="Pfam" id="PF12705"/>
    </source>
</evidence>
<protein>
    <recommendedName>
        <fullName evidence="4">PD-(D/E)XK endonuclease-like domain-containing protein</fullName>
    </recommendedName>
</protein>
<evidence type="ECO:0000256" key="1">
    <source>
        <dbReference type="ARBA" id="ARBA00022763"/>
    </source>
</evidence>
<dbReference type="GO" id="GO:0006281">
    <property type="term" value="P:DNA repair"/>
    <property type="evidence" value="ECO:0007669"/>
    <property type="project" value="UniProtKB-KW"/>
</dbReference>
<gene>
    <name evidence="5" type="ORF">D7294_30580</name>
</gene>
<dbReference type="Pfam" id="PF12705">
    <property type="entry name" value="PDDEXK_1"/>
    <property type="match status" value="1"/>
</dbReference>